<feature type="modified residue" description="2-(S-cysteinyl)pyruvic acid O-phosphothioketal" evidence="12">
    <location>
        <position position="116"/>
    </location>
</feature>
<dbReference type="GO" id="GO:0005737">
    <property type="term" value="C:cytoplasm"/>
    <property type="evidence" value="ECO:0007669"/>
    <property type="project" value="UniProtKB-SubCell"/>
</dbReference>
<dbReference type="InterPro" id="IPR036968">
    <property type="entry name" value="Enolpyruvate_Tfrase_sf"/>
</dbReference>
<protein>
    <recommendedName>
        <fullName evidence="12">UDP-N-acetylglucosamine 1-carboxyvinyltransferase</fullName>
        <ecNumber evidence="12">2.5.1.7</ecNumber>
    </recommendedName>
    <alternativeName>
        <fullName evidence="12">Enoylpyruvate transferase</fullName>
    </alternativeName>
    <alternativeName>
        <fullName evidence="12">UDP-N-acetylglucosamine enolpyruvyl transferase</fullName>
        <shortName evidence="12">EPT</shortName>
    </alternativeName>
</protein>
<dbReference type="InterPro" id="IPR013792">
    <property type="entry name" value="RNA3'P_cycl/enolpyr_Trfase_a/b"/>
</dbReference>
<keyword evidence="8 12" id="KW-0131">Cell cycle</keyword>
<dbReference type="PANTHER" id="PTHR43783:SF2">
    <property type="entry name" value="UDP-N-ACETYLGLUCOSAMINE 1-CARBOXYVINYLTRANSFERASE 2"/>
    <property type="match status" value="1"/>
</dbReference>
<dbReference type="GO" id="GO:0071555">
    <property type="term" value="P:cell wall organization"/>
    <property type="evidence" value="ECO:0007669"/>
    <property type="project" value="UniProtKB-KW"/>
</dbReference>
<evidence type="ECO:0000256" key="1">
    <source>
        <dbReference type="ARBA" id="ARBA00004496"/>
    </source>
</evidence>
<dbReference type="SUPFAM" id="SSF55205">
    <property type="entry name" value="EPT/RTPC-like"/>
    <property type="match status" value="1"/>
</dbReference>
<feature type="binding site" evidence="12">
    <location>
        <position position="326"/>
    </location>
    <ligand>
        <name>UDP-N-acetyl-alpha-D-glucosamine</name>
        <dbReference type="ChEBI" id="CHEBI:57705"/>
    </ligand>
</feature>
<comment type="caution">
    <text evidence="12">Lacks conserved residue(s) required for the propagation of feature annotation.</text>
</comment>
<evidence type="ECO:0000256" key="5">
    <source>
        <dbReference type="ARBA" id="ARBA00022679"/>
    </source>
</evidence>
<dbReference type="InterPro" id="IPR001986">
    <property type="entry name" value="Enolpyruvate_Tfrase_dom"/>
</dbReference>
<dbReference type="NCBIfam" id="NF006873">
    <property type="entry name" value="PRK09369.1"/>
    <property type="match status" value="1"/>
</dbReference>
<comment type="catalytic activity">
    <reaction evidence="11 12">
        <text>phosphoenolpyruvate + UDP-N-acetyl-alpha-D-glucosamine = UDP-N-acetyl-3-O-(1-carboxyvinyl)-alpha-D-glucosamine + phosphate</text>
        <dbReference type="Rhea" id="RHEA:18681"/>
        <dbReference type="ChEBI" id="CHEBI:43474"/>
        <dbReference type="ChEBI" id="CHEBI:57705"/>
        <dbReference type="ChEBI" id="CHEBI:58702"/>
        <dbReference type="ChEBI" id="CHEBI:68483"/>
        <dbReference type="EC" id="2.5.1.7"/>
    </reaction>
</comment>
<evidence type="ECO:0000259" key="13">
    <source>
        <dbReference type="Pfam" id="PF00275"/>
    </source>
</evidence>
<evidence type="ECO:0000256" key="4">
    <source>
        <dbReference type="ARBA" id="ARBA00022618"/>
    </source>
</evidence>
<dbReference type="NCBIfam" id="NF009470">
    <property type="entry name" value="PRK12830.1"/>
    <property type="match status" value="1"/>
</dbReference>
<feature type="domain" description="Enolpyruvate transferase" evidence="13">
    <location>
        <begin position="7"/>
        <end position="405"/>
    </location>
</feature>
<dbReference type="Proteomes" id="UP000824087">
    <property type="component" value="Unassembled WGS sequence"/>
</dbReference>
<feature type="binding site" evidence="12">
    <location>
        <position position="304"/>
    </location>
    <ligand>
        <name>UDP-N-acetyl-alpha-D-glucosamine</name>
        <dbReference type="ChEBI" id="CHEBI:57705"/>
    </ligand>
</feature>
<evidence type="ECO:0000256" key="12">
    <source>
        <dbReference type="HAMAP-Rule" id="MF_00111"/>
    </source>
</evidence>
<evidence type="ECO:0000256" key="8">
    <source>
        <dbReference type="ARBA" id="ARBA00023306"/>
    </source>
</evidence>
<keyword evidence="9 12" id="KW-0961">Cell wall biogenesis/degradation</keyword>
<sequence length="417" mass="45316">MKKIKVEGGHLLTGEIKISGAKNSAVALVPASLLCDEQVTIDNIPNISDIQALNEILSYLGAKVTREDEKMKIDSSTVENKTIPESISKKLRASYYFMGALLGKYKQVKMCFPGGCSIGARPIDLHLKAFESLGATVEENGNLYTIKAEKLVGTNIYLDFASVGATINIMLAAVKAEGTTVIQNAAKEPEIVNVAIFLNQMGAKIKGAGTSEIYIEGVETLHSCYVEVIPDRIEAGTYVILGCLMGDHLRITNMIPSHIEALLLKLKEMNADIQIGTDYVEVSRKDHLKPVKVKTLGYPGFATDLQQPFTVLLTQAEGKSSVEETIYENRFQNVPYLNQMGANIEQDGMSIYIHGKTELHASDVVATDLRAGACLVLAGLTAEGVTTISKIEHVLRGYENIIEKLQGVGAKIEIEEI</sequence>
<dbReference type="AlphaFoldDB" id="A0A9D1HT22"/>
<feature type="binding site" evidence="12">
    <location>
        <begin position="121"/>
        <end position="125"/>
    </location>
    <ligand>
        <name>UDP-N-acetyl-alpha-D-glucosamine</name>
        <dbReference type="ChEBI" id="CHEBI:57705"/>
    </ligand>
</feature>
<evidence type="ECO:0000256" key="7">
    <source>
        <dbReference type="ARBA" id="ARBA00022984"/>
    </source>
</evidence>
<keyword evidence="3 12" id="KW-0963">Cytoplasm</keyword>
<evidence type="ECO:0000256" key="9">
    <source>
        <dbReference type="ARBA" id="ARBA00023316"/>
    </source>
</evidence>
<accession>A0A9D1HT22</accession>
<dbReference type="CDD" id="cd01555">
    <property type="entry name" value="UdpNAET"/>
    <property type="match status" value="1"/>
</dbReference>
<comment type="subcellular location">
    <subcellularLocation>
        <location evidence="1 12">Cytoplasm</location>
    </subcellularLocation>
</comment>
<keyword evidence="5 12" id="KW-0808">Transferase</keyword>
<dbReference type="FunFam" id="3.65.10.10:FF:000001">
    <property type="entry name" value="UDP-N-acetylglucosamine 1-carboxyvinyltransferase"/>
    <property type="match status" value="1"/>
</dbReference>
<keyword evidence="4 12" id="KW-0132">Cell division</keyword>
<dbReference type="InterPro" id="IPR050068">
    <property type="entry name" value="MurA_subfamily"/>
</dbReference>
<proteinExistence type="inferred from homology"/>
<reference evidence="14" key="2">
    <citation type="journal article" date="2021" name="PeerJ">
        <title>Extensive microbial diversity within the chicken gut microbiome revealed by metagenomics and culture.</title>
        <authorList>
            <person name="Gilroy R."/>
            <person name="Ravi A."/>
            <person name="Getino M."/>
            <person name="Pursley I."/>
            <person name="Horton D.L."/>
            <person name="Alikhan N.F."/>
            <person name="Baker D."/>
            <person name="Gharbi K."/>
            <person name="Hall N."/>
            <person name="Watson M."/>
            <person name="Adriaenssens E.M."/>
            <person name="Foster-Nyarko E."/>
            <person name="Jarju S."/>
            <person name="Secka A."/>
            <person name="Antonio M."/>
            <person name="Oren A."/>
            <person name="Chaudhuri R.R."/>
            <person name="La Ragione R."/>
            <person name="Hildebrand F."/>
            <person name="Pallen M.J."/>
        </authorList>
    </citation>
    <scope>NUCLEOTIDE SEQUENCE</scope>
    <source>
        <strain evidence="14">CHK197-8231</strain>
    </source>
</reference>
<dbReference type="PANTHER" id="PTHR43783">
    <property type="entry name" value="UDP-N-ACETYLGLUCOSAMINE 1-CARBOXYVINYLTRANSFERASE"/>
    <property type="match status" value="1"/>
</dbReference>
<comment type="similarity">
    <text evidence="10 12">Belongs to the EPSP synthase family. MurA subfamily.</text>
</comment>
<feature type="active site" description="Proton donor" evidence="12">
    <location>
        <position position="116"/>
    </location>
</feature>
<dbReference type="GO" id="GO:0009252">
    <property type="term" value="P:peptidoglycan biosynthetic process"/>
    <property type="evidence" value="ECO:0007669"/>
    <property type="project" value="UniProtKB-UniRule"/>
</dbReference>
<evidence type="ECO:0000313" key="14">
    <source>
        <dbReference type="EMBL" id="HIU21994.1"/>
    </source>
</evidence>
<evidence type="ECO:0000313" key="15">
    <source>
        <dbReference type="Proteomes" id="UP000824087"/>
    </source>
</evidence>
<evidence type="ECO:0000256" key="11">
    <source>
        <dbReference type="ARBA" id="ARBA00047527"/>
    </source>
</evidence>
<feature type="binding site" evidence="12">
    <location>
        <position position="92"/>
    </location>
    <ligand>
        <name>UDP-N-acetyl-alpha-D-glucosamine</name>
        <dbReference type="ChEBI" id="CHEBI:57705"/>
    </ligand>
</feature>
<evidence type="ECO:0000256" key="3">
    <source>
        <dbReference type="ARBA" id="ARBA00022490"/>
    </source>
</evidence>
<dbReference type="GO" id="GO:0008760">
    <property type="term" value="F:UDP-N-acetylglucosamine 1-carboxyvinyltransferase activity"/>
    <property type="evidence" value="ECO:0007669"/>
    <property type="project" value="UniProtKB-UniRule"/>
</dbReference>
<dbReference type="Gene3D" id="3.65.10.10">
    <property type="entry name" value="Enolpyruvate transferase domain"/>
    <property type="match status" value="2"/>
</dbReference>
<keyword evidence="7 12" id="KW-0573">Peptidoglycan synthesis</keyword>
<comment type="function">
    <text evidence="12">Cell wall formation. Adds enolpyruvyl to UDP-N-acetylglucosamine.</text>
</comment>
<dbReference type="EC" id="2.5.1.7" evidence="12"/>
<dbReference type="GO" id="GO:0051301">
    <property type="term" value="P:cell division"/>
    <property type="evidence" value="ECO:0007669"/>
    <property type="project" value="UniProtKB-KW"/>
</dbReference>
<organism evidence="14 15">
    <name type="scientific">Candidatus Fimihabitans intestinipullorum</name>
    <dbReference type="NCBI Taxonomy" id="2840820"/>
    <lineage>
        <taxon>Bacteria</taxon>
        <taxon>Bacillati</taxon>
        <taxon>Mycoplasmatota</taxon>
        <taxon>Mycoplasmatota incertae sedis</taxon>
        <taxon>Candidatus Fimihabitans</taxon>
    </lineage>
</organism>
<dbReference type="EMBL" id="DVML01000002">
    <property type="protein sequence ID" value="HIU21994.1"/>
    <property type="molecule type" value="Genomic_DNA"/>
</dbReference>
<evidence type="ECO:0000256" key="2">
    <source>
        <dbReference type="ARBA" id="ARBA00004752"/>
    </source>
</evidence>
<keyword evidence="12" id="KW-0670">Pyruvate</keyword>
<dbReference type="HAMAP" id="MF_00111">
    <property type="entry name" value="MurA"/>
    <property type="match status" value="1"/>
</dbReference>
<evidence type="ECO:0000256" key="6">
    <source>
        <dbReference type="ARBA" id="ARBA00022960"/>
    </source>
</evidence>
<gene>
    <name evidence="12" type="primary">murA</name>
    <name evidence="14" type="ORF">IAD49_00210</name>
</gene>
<name>A0A9D1HT22_9BACT</name>
<keyword evidence="6 12" id="KW-0133">Cell shape</keyword>
<dbReference type="GO" id="GO:0019277">
    <property type="term" value="P:UDP-N-acetylgalactosamine biosynthetic process"/>
    <property type="evidence" value="ECO:0007669"/>
    <property type="project" value="InterPro"/>
</dbReference>
<feature type="binding site" evidence="12">
    <location>
        <begin position="22"/>
        <end position="23"/>
    </location>
    <ligand>
        <name>phosphoenolpyruvate</name>
        <dbReference type="ChEBI" id="CHEBI:58702"/>
    </ligand>
</feature>
<dbReference type="InterPro" id="IPR005750">
    <property type="entry name" value="UDP_GlcNAc_COvinyl_MurA"/>
</dbReference>
<dbReference type="Pfam" id="PF00275">
    <property type="entry name" value="EPSP_synthase"/>
    <property type="match status" value="1"/>
</dbReference>
<comment type="pathway">
    <text evidence="2 12">Cell wall biogenesis; peptidoglycan biosynthesis.</text>
</comment>
<reference evidence="14" key="1">
    <citation type="submission" date="2020-10" db="EMBL/GenBank/DDBJ databases">
        <authorList>
            <person name="Gilroy R."/>
        </authorList>
    </citation>
    <scope>NUCLEOTIDE SEQUENCE</scope>
    <source>
        <strain evidence="14">CHK197-8231</strain>
    </source>
</reference>
<evidence type="ECO:0000256" key="10">
    <source>
        <dbReference type="ARBA" id="ARBA00038367"/>
    </source>
</evidence>
<comment type="caution">
    <text evidence="14">The sequence shown here is derived from an EMBL/GenBank/DDBJ whole genome shotgun (WGS) entry which is preliminary data.</text>
</comment>
<dbReference type="NCBIfam" id="TIGR01072">
    <property type="entry name" value="murA"/>
    <property type="match status" value="1"/>
</dbReference>
<dbReference type="GO" id="GO:0008360">
    <property type="term" value="P:regulation of cell shape"/>
    <property type="evidence" value="ECO:0007669"/>
    <property type="project" value="UniProtKB-KW"/>
</dbReference>